<dbReference type="Gene3D" id="3.30.420.40">
    <property type="match status" value="1"/>
</dbReference>
<proteinExistence type="predicted"/>
<comment type="caution">
    <text evidence="1">The sequence shown here is derived from an EMBL/GenBank/DDBJ whole genome shotgun (WGS) entry which is preliminary data.</text>
</comment>
<name>A0A642BXV8_BACOV</name>
<dbReference type="InterPro" id="IPR043129">
    <property type="entry name" value="ATPase_NBD"/>
</dbReference>
<gene>
    <name evidence="1" type="ORF">F3B52_28005</name>
</gene>
<protein>
    <submittedName>
        <fullName evidence="1">Rhamnulokinase</fullName>
    </submittedName>
</protein>
<evidence type="ECO:0000313" key="1">
    <source>
        <dbReference type="EMBL" id="KAA4630970.1"/>
    </source>
</evidence>
<feature type="non-terminal residue" evidence="1">
    <location>
        <position position="80"/>
    </location>
</feature>
<reference evidence="1" key="1">
    <citation type="journal article" date="2019" name="Nat. Med.">
        <title>A library of human gut bacterial isolates paired with longitudinal multiomics data enables mechanistic microbiome research.</title>
        <authorList>
            <person name="Poyet M."/>
            <person name="Groussin M."/>
            <person name="Gibbons S.M."/>
            <person name="Avila-Pacheco J."/>
            <person name="Jiang X."/>
            <person name="Kearney S.M."/>
            <person name="Perrotta A.R."/>
            <person name="Berdy B."/>
            <person name="Zhao S."/>
            <person name="Lieberman T.D."/>
            <person name="Swanson P.K."/>
            <person name="Smith M."/>
            <person name="Roesemann S."/>
            <person name="Alexander J.E."/>
            <person name="Rich S.A."/>
            <person name="Livny J."/>
            <person name="Vlamakis H."/>
            <person name="Clish C."/>
            <person name="Bullock K."/>
            <person name="Deik A."/>
            <person name="Scott J."/>
            <person name="Pierce K.A."/>
            <person name="Xavier R.J."/>
            <person name="Alm E.J."/>
        </authorList>
    </citation>
    <scope>NUCLEOTIDE SEQUENCE</scope>
    <source>
        <strain evidence="1">BIOML-A16</strain>
    </source>
</reference>
<accession>A0A642BXV8</accession>
<organism evidence="1">
    <name type="scientific">Bacteroides ovatus</name>
    <dbReference type="NCBI Taxonomy" id="28116"/>
    <lineage>
        <taxon>Bacteria</taxon>
        <taxon>Pseudomonadati</taxon>
        <taxon>Bacteroidota</taxon>
        <taxon>Bacteroidia</taxon>
        <taxon>Bacteroidales</taxon>
        <taxon>Bacteroidaceae</taxon>
        <taxon>Bacteroides</taxon>
    </lineage>
</organism>
<dbReference type="AlphaFoldDB" id="A0A642BXV8"/>
<dbReference type="EMBL" id="VWFQ01000225">
    <property type="protein sequence ID" value="KAA4630970.1"/>
    <property type="molecule type" value="Genomic_DNA"/>
</dbReference>
<keyword evidence="1" id="KW-0808">Transferase</keyword>
<dbReference type="GO" id="GO:0016301">
    <property type="term" value="F:kinase activity"/>
    <property type="evidence" value="ECO:0007669"/>
    <property type="project" value="UniProtKB-KW"/>
</dbReference>
<dbReference type="SUPFAM" id="SSF53067">
    <property type="entry name" value="Actin-like ATPase domain"/>
    <property type="match status" value="1"/>
</dbReference>
<keyword evidence="1" id="KW-0418">Kinase</keyword>
<sequence length="80" mass="9303">MKKYNFLAFDIGATSGRAVLGTLVGDKFEMQELHRFPNAIMELHGKYYWDIYRLYDALKESLTICARRNLLPDSIGIDTW</sequence>